<dbReference type="HOGENOM" id="CLU_005965_0_3_1"/>
<proteinExistence type="predicted"/>
<keyword evidence="5" id="KW-1185">Reference proteome</keyword>
<dbReference type="EMBL" id="KL198139">
    <property type="protein sequence ID" value="KDQ06367.1"/>
    <property type="molecule type" value="Genomic_DNA"/>
</dbReference>
<keyword evidence="1" id="KW-0547">Nucleotide-binding</keyword>
<dbReference type="InterPro" id="IPR013126">
    <property type="entry name" value="Hsp_70_fam"/>
</dbReference>
<gene>
    <name evidence="4" type="ORF">BOTBODRAFT_39651</name>
</gene>
<protein>
    <recommendedName>
        <fullName evidence="6">Actin-like ATPase domain-containing protein</fullName>
    </recommendedName>
</protein>
<feature type="compositionally biased region" description="Polar residues" evidence="3">
    <location>
        <begin position="1"/>
        <end position="18"/>
    </location>
</feature>
<name>A0A067M3E6_BOTB1</name>
<feature type="region of interest" description="Disordered" evidence="3">
    <location>
        <begin position="523"/>
        <end position="543"/>
    </location>
</feature>
<dbReference type="OrthoDB" id="29851at2759"/>
<dbReference type="SUPFAM" id="SSF53067">
    <property type="entry name" value="Actin-like ATPase domain"/>
    <property type="match status" value="2"/>
</dbReference>
<evidence type="ECO:0000256" key="2">
    <source>
        <dbReference type="ARBA" id="ARBA00022840"/>
    </source>
</evidence>
<feature type="region of interest" description="Disordered" evidence="3">
    <location>
        <begin position="1"/>
        <end position="23"/>
    </location>
</feature>
<feature type="compositionally biased region" description="Acidic residues" evidence="3">
    <location>
        <begin position="530"/>
        <end position="542"/>
    </location>
</feature>
<evidence type="ECO:0000256" key="1">
    <source>
        <dbReference type="ARBA" id="ARBA00022741"/>
    </source>
</evidence>
<dbReference type="InParanoid" id="A0A067M3E6"/>
<dbReference type="InterPro" id="IPR043129">
    <property type="entry name" value="ATPase_NBD"/>
</dbReference>
<dbReference type="PANTHER" id="PTHR45639">
    <property type="entry name" value="HSC70CB, ISOFORM G-RELATED"/>
    <property type="match status" value="1"/>
</dbReference>
<feature type="compositionally biased region" description="Pro residues" evidence="3">
    <location>
        <begin position="147"/>
        <end position="157"/>
    </location>
</feature>
<dbReference type="STRING" id="930990.A0A067M3E6"/>
<sequence length="593" mass="62650">MKKNGIKSSATTGTTTPAQAVPDTPTMIGINFGDSFASIAVINKEGHADCIANEDGERQIACAVSFFGEEVYIGNQALPQLVKNAQNTITGFRNLLGKKFAEVPPAKKNISAPIVDLSGSPGYTVTVLVPAPIASTPLSARSTPAPTRAPSPPPPVPTQKSLTVHEVAVLFLASLRRSAEDFLGRPIDGAVLPVPSSWGPSQKAALRKAALEAGIKIIQLIPEAGAAVLGYEGSTAVKPHDRTTLVLDLGANSLTLSLLSTKNSLIHPLGDLIITDLGGSTIDAILVSHFSKEFTKKTKIPITSDDTRSEAKLRLAVDHTKRTLSASAGAASCSVESLKDGIDFSGSINRLRFDLLLAAFYTQITGHISALLESARLQKEQVHEIMFVGGSAGLTGLVEKVGFFFGESSGVIIRDDIDPSEALVKGSVLQAKLLLEISTEGPLHAATAEDDHSIATANASSYPIGIVFPGDHDEALLSLVVIPAETPLPVRRTVRVGVSKHDGAVGFEVWEGVEVVKVVQSENKPAVKGDDDEEDEEDEEEAKEVVVEKKAFIRALKLAVNGDKLDIRISLDVEGKLEVEARESGGSDWVRAA</sequence>
<evidence type="ECO:0000313" key="4">
    <source>
        <dbReference type="EMBL" id="KDQ06367.1"/>
    </source>
</evidence>
<feature type="region of interest" description="Disordered" evidence="3">
    <location>
        <begin position="138"/>
        <end position="159"/>
    </location>
</feature>
<dbReference type="Gene3D" id="3.90.640.10">
    <property type="entry name" value="Actin, Chain A, domain 4"/>
    <property type="match status" value="1"/>
</dbReference>
<dbReference type="GO" id="GO:0005524">
    <property type="term" value="F:ATP binding"/>
    <property type="evidence" value="ECO:0007669"/>
    <property type="project" value="UniProtKB-KW"/>
</dbReference>
<dbReference type="FunCoup" id="A0A067M3E6">
    <property type="interactions" value="16"/>
</dbReference>
<organism evidence="4 5">
    <name type="scientific">Botryobasidium botryosum (strain FD-172 SS1)</name>
    <dbReference type="NCBI Taxonomy" id="930990"/>
    <lineage>
        <taxon>Eukaryota</taxon>
        <taxon>Fungi</taxon>
        <taxon>Dikarya</taxon>
        <taxon>Basidiomycota</taxon>
        <taxon>Agaricomycotina</taxon>
        <taxon>Agaricomycetes</taxon>
        <taxon>Cantharellales</taxon>
        <taxon>Botryobasidiaceae</taxon>
        <taxon>Botryobasidium</taxon>
    </lineage>
</organism>
<evidence type="ECO:0000313" key="5">
    <source>
        <dbReference type="Proteomes" id="UP000027195"/>
    </source>
</evidence>
<dbReference type="Gene3D" id="3.30.420.40">
    <property type="match status" value="2"/>
</dbReference>
<dbReference type="PANTHER" id="PTHR45639:SF32">
    <property type="entry name" value="HEAT SHOCK PROTEIN PDR13"/>
    <property type="match status" value="1"/>
</dbReference>
<dbReference type="Pfam" id="PF00012">
    <property type="entry name" value="HSP70"/>
    <property type="match status" value="2"/>
</dbReference>
<dbReference type="Gene3D" id="3.30.30.30">
    <property type="match status" value="1"/>
</dbReference>
<dbReference type="Proteomes" id="UP000027195">
    <property type="component" value="Unassembled WGS sequence"/>
</dbReference>
<dbReference type="SUPFAM" id="SSF100920">
    <property type="entry name" value="Heat shock protein 70kD (HSP70), peptide-binding domain"/>
    <property type="match status" value="1"/>
</dbReference>
<dbReference type="InterPro" id="IPR029047">
    <property type="entry name" value="HSP70_peptide-bd_sf"/>
</dbReference>
<dbReference type="FunFam" id="3.90.640.10:FF:000021">
    <property type="entry name" value="Heat shock protein 14"/>
    <property type="match status" value="1"/>
</dbReference>
<dbReference type="GO" id="GO:0005634">
    <property type="term" value="C:nucleus"/>
    <property type="evidence" value="ECO:0007669"/>
    <property type="project" value="TreeGrafter"/>
</dbReference>
<reference evidence="5" key="1">
    <citation type="journal article" date="2014" name="Proc. Natl. Acad. Sci. U.S.A.">
        <title>Extensive sampling of basidiomycete genomes demonstrates inadequacy of the white-rot/brown-rot paradigm for wood decay fungi.</title>
        <authorList>
            <person name="Riley R."/>
            <person name="Salamov A.A."/>
            <person name="Brown D.W."/>
            <person name="Nagy L.G."/>
            <person name="Floudas D."/>
            <person name="Held B.W."/>
            <person name="Levasseur A."/>
            <person name="Lombard V."/>
            <person name="Morin E."/>
            <person name="Otillar R."/>
            <person name="Lindquist E.A."/>
            <person name="Sun H."/>
            <person name="LaButti K.M."/>
            <person name="Schmutz J."/>
            <person name="Jabbour D."/>
            <person name="Luo H."/>
            <person name="Baker S.E."/>
            <person name="Pisabarro A.G."/>
            <person name="Walton J.D."/>
            <person name="Blanchette R.A."/>
            <person name="Henrissat B."/>
            <person name="Martin F."/>
            <person name="Cullen D."/>
            <person name="Hibbett D.S."/>
            <person name="Grigoriev I.V."/>
        </authorList>
    </citation>
    <scope>NUCLEOTIDE SEQUENCE [LARGE SCALE GENOMIC DNA]</scope>
    <source>
        <strain evidence="5">FD-172 SS1</strain>
    </source>
</reference>
<dbReference type="GO" id="GO:0005829">
    <property type="term" value="C:cytosol"/>
    <property type="evidence" value="ECO:0007669"/>
    <property type="project" value="TreeGrafter"/>
</dbReference>
<keyword evidence="2" id="KW-0067">ATP-binding</keyword>
<evidence type="ECO:0008006" key="6">
    <source>
        <dbReference type="Google" id="ProtNLM"/>
    </source>
</evidence>
<dbReference type="GO" id="GO:0140662">
    <property type="term" value="F:ATP-dependent protein folding chaperone"/>
    <property type="evidence" value="ECO:0007669"/>
    <property type="project" value="InterPro"/>
</dbReference>
<evidence type="ECO:0000256" key="3">
    <source>
        <dbReference type="SAM" id="MobiDB-lite"/>
    </source>
</evidence>
<dbReference type="AlphaFoldDB" id="A0A067M3E6"/>
<accession>A0A067M3E6</accession>